<dbReference type="EMBL" id="FQXE01000001">
    <property type="protein sequence ID" value="SHG80747.1"/>
    <property type="molecule type" value="Genomic_DNA"/>
</dbReference>
<dbReference type="STRING" id="658167.SAMN04488135_101322"/>
<name>A0A1M5MUB1_9BURK</name>
<organism evidence="1 2">
    <name type="scientific">Pollutimonas bauzanensis</name>
    <dbReference type="NCBI Taxonomy" id="658167"/>
    <lineage>
        <taxon>Bacteria</taxon>
        <taxon>Pseudomonadati</taxon>
        <taxon>Pseudomonadota</taxon>
        <taxon>Betaproteobacteria</taxon>
        <taxon>Burkholderiales</taxon>
        <taxon>Alcaligenaceae</taxon>
        <taxon>Pollutimonas</taxon>
    </lineage>
</organism>
<dbReference type="Proteomes" id="UP000184226">
    <property type="component" value="Unassembled WGS sequence"/>
</dbReference>
<evidence type="ECO:0000313" key="2">
    <source>
        <dbReference type="Proteomes" id="UP000184226"/>
    </source>
</evidence>
<proteinExistence type="predicted"/>
<dbReference type="Pfam" id="PF20126">
    <property type="entry name" value="TumE"/>
    <property type="match status" value="1"/>
</dbReference>
<reference evidence="1 2" key="1">
    <citation type="submission" date="2016-11" db="EMBL/GenBank/DDBJ databases">
        <authorList>
            <person name="Jaros S."/>
            <person name="Januszkiewicz K."/>
            <person name="Wedrychowicz H."/>
        </authorList>
    </citation>
    <scope>NUCLEOTIDE SEQUENCE [LARGE SCALE GENOMIC DNA]</scope>
    <source>
        <strain evidence="1 2">CGMCC 1.10190</strain>
    </source>
</reference>
<dbReference type="AlphaFoldDB" id="A0A1M5MUB1"/>
<sequence>MKNWRCLSLVLLLLTTRESVVTIDNMKAKLIMDHKTVDADGAIVQLIVWKVPVPVPPTTHGLKYRLVYACNGQRIVGFDNERGKGDHMHLDGQELPYQFTSLEQLIDDFISEVDKRRKAL</sequence>
<evidence type="ECO:0000313" key="1">
    <source>
        <dbReference type="EMBL" id="SHG80747.1"/>
    </source>
</evidence>
<protein>
    <submittedName>
        <fullName evidence="1">Uncharacterized protein</fullName>
    </submittedName>
</protein>
<dbReference type="InterPro" id="IPR045397">
    <property type="entry name" value="TumE-like"/>
</dbReference>
<accession>A0A1M5MUB1</accession>
<gene>
    <name evidence="1" type="ORF">SAMN04488135_101322</name>
</gene>
<keyword evidence="2" id="KW-1185">Reference proteome</keyword>